<dbReference type="Proteomes" id="UP001501470">
    <property type="component" value="Unassembled WGS sequence"/>
</dbReference>
<dbReference type="CDD" id="cd00761">
    <property type="entry name" value="Glyco_tranf_GTA_type"/>
    <property type="match status" value="1"/>
</dbReference>
<dbReference type="InterPro" id="IPR011990">
    <property type="entry name" value="TPR-like_helical_dom_sf"/>
</dbReference>
<dbReference type="Pfam" id="PF00535">
    <property type="entry name" value="Glycos_transf_2"/>
    <property type="match status" value="2"/>
</dbReference>
<evidence type="ECO:0000313" key="2">
    <source>
        <dbReference type="EMBL" id="GAA1576966.1"/>
    </source>
</evidence>
<dbReference type="InterPro" id="IPR001173">
    <property type="entry name" value="Glyco_trans_2-like"/>
</dbReference>
<evidence type="ECO:0000313" key="3">
    <source>
        <dbReference type="Proteomes" id="UP001501470"/>
    </source>
</evidence>
<reference evidence="3" key="1">
    <citation type="journal article" date="2019" name="Int. J. Syst. Evol. Microbiol.">
        <title>The Global Catalogue of Microorganisms (GCM) 10K type strain sequencing project: providing services to taxonomists for standard genome sequencing and annotation.</title>
        <authorList>
            <consortium name="The Broad Institute Genomics Platform"/>
            <consortium name="The Broad Institute Genome Sequencing Center for Infectious Disease"/>
            <person name="Wu L."/>
            <person name="Ma J."/>
        </authorList>
    </citation>
    <scope>NUCLEOTIDE SEQUENCE [LARGE SCALE GENOMIC DNA]</scope>
    <source>
        <strain evidence="3">JCM 15933</strain>
    </source>
</reference>
<accession>A0ABP4PGD2</accession>
<keyword evidence="3" id="KW-1185">Reference proteome</keyword>
<dbReference type="CDD" id="cd02511">
    <property type="entry name" value="Beta4Glucosyltransferase"/>
    <property type="match status" value="1"/>
</dbReference>
<dbReference type="EMBL" id="BAAAQD010000062">
    <property type="protein sequence ID" value="GAA1576966.1"/>
    <property type="molecule type" value="Genomic_DNA"/>
</dbReference>
<dbReference type="Gene3D" id="3.90.550.10">
    <property type="entry name" value="Spore Coat Polysaccharide Biosynthesis Protein SpsA, Chain A"/>
    <property type="match status" value="2"/>
</dbReference>
<dbReference type="Gene3D" id="1.25.40.10">
    <property type="entry name" value="Tetratricopeptide repeat domain"/>
    <property type="match status" value="1"/>
</dbReference>
<protein>
    <recommendedName>
        <fullName evidence="1">Glycosyltransferase 2-like domain-containing protein</fullName>
    </recommendedName>
</protein>
<name>A0ABP4PGD2_9ACTN</name>
<dbReference type="PANTHER" id="PTHR43630">
    <property type="entry name" value="POLY-BETA-1,6-N-ACETYL-D-GLUCOSAMINE SYNTHASE"/>
    <property type="match status" value="1"/>
</dbReference>
<evidence type="ECO:0000259" key="1">
    <source>
        <dbReference type="Pfam" id="PF00535"/>
    </source>
</evidence>
<feature type="domain" description="Glycosyltransferase 2-like" evidence="1">
    <location>
        <begin position="7"/>
        <end position="140"/>
    </location>
</feature>
<dbReference type="RefSeq" id="WP_344515700.1">
    <property type="nucleotide sequence ID" value="NZ_BAAAQD010000062.1"/>
</dbReference>
<feature type="domain" description="Glycosyltransferase 2-like" evidence="1">
    <location>
        <begin position="227"/>
        <end position="371"/>
    </location>
</feature>
<proteinExistence type="predicted"/>
<dbReference type="SUPFAM" id="SSF53448">
    <property type="entry name" value="Nucleotide-diphospho-sugar transferases"/>
    <property type="match status" value="2"/>
</dbReference>
<gene>
    <name evidence="2" type="ORF">GCM10009827_118480</name>
</gene>
<dbReference type="SUPFAM" id="SSF48452">
    <property type="entry name" value="TPR-like"/>
    <property type="match status" value="1"/>
</dbReference>
<comment type="caution">
    <text evidence="2">The sequence shown here is derived from an EMBL/GenBank/DDBJ whole genome shotgun (WGS) entry which is preliminary data.</text>
</comment>
<organism evidence="2 3">
    <name type="scientific">Dactylosporangium maewongense</name>
    <dbReference type="NCBI Taxonomy" id="634393"/>
    <lineage>
        <taxon>Bacteria</taxon>
        <taxon>Bacillati</taxon>
        <taxon>Actinomycetota</taxon>
        <taxon>Actinomycetes</taxon>
        <taxon>Micromonosporales</taxon>
        <taxon>Micromonosporaceae</taxon>
        <taxon>Dactylosporangium</taxon>
    </lineage>
</organism>
<dbReference type="PANTHER" id="PTHR43630:SF2">
    <property type="entry name" value="GLYCOSYLTRANSFERASE"/>
    <property type="match status" value="1"/>
</dbReference>
<dbReference type="InterPro" id="IPR029044">
    <property type="entry name" value="Nucleotide-diphossugar_trans"/>
</dbReference>
<sequence>MTHIPVSVIVAAGGSADDFHACLLSLRASLGLRDEVVCVLPSDRADLRAELRGEQWLKVIESPAGAGAAERWAAGVDATRHPIIILVDGDVVLSAHWLDPVLEPFGDPSVVATGPRCHNSFGPQQAELPKEAMASAAAFKAFARQWRQDHRGEFSDVDRLGPVCVAIRRDALAIAGGPTADLPWDGLAVQGRVTVAHAALVAHVASTDCGLRGEFTDEPGAPLISAALIVKDEADVLARSLDALRDLVDEIVVYDTGSTDDTVAIARAHGARVVEGYWNEHFGDARNRCLEHCRGTWALWVDADEIFTGDAKAVRAAVAAGGDARAFFVTIDNQEGHEGGSGHSTIYFPRLFRRSPSRLYGRLHEQVVDRVTGTAMVGPQLTTAVLTHVGYTALRRTVKSKAERNLRLAELAAEDVSGITAIGNLARAQIGSGHIEEAIETSRRGLEQAKENSHRVLFLKILADAYLALKRLTEANETIEELRRIASTAFTVDEHEVKLRFAEGDYERALEIVAALPESGMNDLLYGVGKGRFAGLHIDALSRLDRNQEAAEQLRRSLREGRVPVPVARMAQVLGAADGSLAEVAELLPREGVRGLLFGIAEAPPEAADELLEALWRRYPGEPTVLTVAARVGRLVPLIRAMEWSARLRQHGFAERCTLLALSGNSRRTPRERTLAAAIALEMFHDEAALPLLNEALAAVPDDQSAPVLEEMRVLAPKVSDSIELADA</sequence>